<proteinExistence type="predicted"/>
<keyword evidence="1" id="KW-0472">Membrane</keyword>
<comment type="caution">
    <text evidence="2">The sequence shown here is derived from an EMBL/GenBank/DDBJ whole genome shotgun (WGS) entry which is preliminary data.</text>
</comment>
<protein>
    <submittedName>
        <fullName evidence="2">Uncharacterized protein</fullName>
    </submittedName>
</protein>
<dbReference type="EMBL" id="BJYV01000024">
    <property type="protein sequence ID" value="GEO23515.1"/>
    <property type="molecule type" value="Genomic_DNA"/>
</dbReference>
<feature type="transmembrane region" description="Helical" evidence="1">
    <location>
        <begin position="78"/>
        <end position="101"/>
    </location>
</feature>
<evidence type="ECO:0000313" key="3">
    <source>
        <dbReference type="Proteomes" id="UP000321301"/>
    </source>
</evidence>
<sequence>MLFDQTVKNINKNPRIIFMIDGIGAILSAFLLGIVLVELRRIFGIPKSTLYFLAVLPCLFAIYDFYCYRKIDENLGIFLEGIAIMNLIYCGLSIGLAFWHYQEITQFGWIYIILEVMIIITLVILELRIAKSLTLRQAQGP</sequence>
<keyword evidence="1" id="KW-1133">Transmembrane helix</keyword>
<dbReference type="RefSeq" id="WP_040415581.1">
    <property type="nucleotide sequence ID" value="NZ_BJYV01000024.1"/>
</dbReference>
<feature type="transmembrane region" description="Helical" evidence="1">
    <location>
        <begin position="107"/>
        <end position="127"/>
    </location>
</feature>
<organism evidence="2 3">
    <name type="scientific">Cyclobacterium qasimii</name>
    <dbReference type="NCBI Taxonomy" id="1350429"/>
    <lineage>
        <taxon>Bacteria</taxon>
        <taxon>Pseudomonadati</taxon>
        <taxon>Bacteroidota</taxon>
        <taxon>Cytophagia</taxon>
        <taxon>Cytophagales</taxon>
        <taxon>Cyclobacteriaceae</taxon>
        <taxon>Cyclobacterium</taxon>
    </lineage>
</organism>
<accession>A0A512CH42</accession>
<keyword evidence="3" id="KW-1185">Reference proteome</keyword>
<feature type="transmembrane region" description="Helical" evidence="1">
    <location>
        <begin position="49"/>
        <end position="66"/>
    </location>
</feature>
<dbReference type="AlphaFoldDB" id="A0A512CH42"/>
<name>A0A512CH42_9BACT</name>
<dbReference type="Proteomes" id="UP000321301">
    <property type="component" value="Unassembled WGS sequence"/>
</dbReference>
<feature type="transmembrane region" description="Helical" evidence="1">
    <location>
        <begin position="16"/>
        <end position="37"/>
    </location>
</feature>
<evidence type="ECO:0000256" key="1">
    <source>
        <dbReference type="SAM" id="Phobius"/>
    </source>
</evidence>
<evidence type="ECO:0000313" key="2">
    <source>
        <dbReference type="EMBL" id="GEO23515.1"/>
    </source>
</evidence>
<keyword evidence="1" id="KW-0812">Transmembrane</keyword>
<gene>
    <name evidence="2" type="ORF">CQA01_40490</name>
</gene>
<reference evidence="2 3" key="1">
    <citation type="submission" date="2019-07" db="EMBL/GenBank/DDBJ databases">
        <title>Whole genome shotgun sequence of Cyclobacterium qasimii NBRC 106168.</title>
        <authorList>
            <person name="Hosoyama A."/>
            <person name="Uohara A."/>
            <person name="Ohji S."/>
            <person name="Ichikawa N."/>
        </authorList>
    </citation>
    <scope>NUCLEOTIDE SEQUENCE [LARGE SCALE GENOMIC DNA]</scope>
    <source>
        <strain evidence="2 3">NBRC 106168</strain>
    </source>
</reference>